<dbReference type="RefSeq" id="WP_000991542.1">
    <property type="nucleotide sequence ID" value="NZ_AP025249.1"/>
</dbReference>
<evidence type="ECO:0000313" key="4">
    <source>
        <dbReference type="EMBL" id="CAC8230758.1"/>
    </source>
</evidence>
<gene>
    <name evidence="1" type="ORF">SAMEA1029512_02225</name>
    <name evidence="2" type="ORF">SAMEA1029528_02353</name>
    <name evidence="3" type="ORF">SAMEA4008575_02416</name>
    <name evidence="4" type="ORF">SAMEA70146418_02390</name>
</gene>
<evidence type="ECO:0000313" key="7">
    <source>
        <dbReference type="Proteomes" id="UP000505390"/>
    </source>
</evidence>
<reference evidence="7 8" key="1">
    <citation type="submission" date="2020-06" db="EMBL/GenBank/DDBJ databases">
        <authorList>
            <consortium name="Pathogen Informatics"/>
        </authorList>
    </citation>
    <scope>NUCLEOTIDE SEQUENCE [LARGE SCALE GENOMIC DNA]</scope>
    <source>
        <strain evidence="4 8">MOS105</strain>
        <strain evidence="2 6">S040_N01_C01</strain>
        <strain evidence="1 5">S087_N01_C01</strain>
        <strain evidence="3 7">SG160</strain>
    </source>
</reference>
<dbReference type="Proteomes" id="UP000507112">
    <property type="component" value="Unassembled WGS sequence"/>
</dbReference>
<sequence>MNAIPKIYDEEKNEWVELVTKPIAEEVVRIMEDNFMKNKGQIKLLKLPYGKYYKEQDVYEYTYYMFYNSKVSQKVVDEAYGTLKGSVQYVYDSLPEKRELTYNDLKQEYSFRAFEKAILGFNVLYQDEFGSTAVVHSKDVSELELYNVIGSYNFTVSYIFNDNPIEKNQFVHKAY</sequence>
<protein>
    <submittedName>
        <fullName evidence="4">Phage protein</fullName>
    </submittedName>
</protein>
<dbReference type="EMBL" id="CACTPI010000012">
    <property type="protein sequence ID" value="CAA4153895.1"/>
    <property type="molecule type" value="Genomic_DNA"/>
</dbReference>
<evidence type="ECO:0000313" key="3">
    <source>
        <dbReference type="EMBL" id="CAC5807788.1"/>
    </source>
</evidence>
<evidence type="ECO:0000313" key="2">
    <source>
        <dbReference type="EMBL" id="CAA4153895.1"/>
    </source>
</evidence>
<dbReference type="Proteomes" id="UP000442782">
    <property type="component" value="Unassembled WGS sequence"/>
</dbReference>
<dbReference type="EMBL" id="CAIIGD010000010">
    <property type="protein sequence ID" value="CAC8230758.1"/>
    <property type="molecule type" value="Genomic_DNA"/>
</dbReference>
<evidence type="ECO:0000313" key="8">
    <source>
        <dbReference type="Proteomes" id="UP000507112"/>
    </source>
</evidence>
<dbReference type="Proteomes" id="UP000443708">
    <property type="component" value="Unassembled WGS sequence"/>
</dbReference>
<evidence type="ECO:0000313" key="5">
    <source>
        <dbReference type="Proteomes" id="UP000442782"/>
    </source>
</evidence>
<evidence type="ECO:0000313" key="1">
    <source>
        <dbReference type="EMBL" id="CAA4149170.1"/>
    </source>
</evidence>
<dbReference type="EMBL" id="CAIGXB010000011">
    <property type="protein sequence ID" value="CAC5807788.1"/>
    <property type="molecule type" value="Genomic_DNA"/>
</dbReference>
<accession>A0A2I7Y9C2</accession>
<name>A0A2I7Y9C2_STAAU</name>
<dbReference type="EMBL" id="CACTOE010000017">
    <property type="protein sequence ID" value="CAA4149170.1"/>
    <property type="molecule type" value="Genomic_DNA"/>
</dbReference>
<dbReference type="Proteomes" id="UP000505390">
    <property type="component" value="Unassembled WGS sequence"/>
</dbReference>
<evidence type="ECO:0000313" key="6">
    <source>
        <dbReference type="Proteomes" id="UP000443708"/>
    </source>
</evidence>
<proteinExistence type="predicted"/>
<organism evidence="4 8">
    <name type="scientific">Staphylococcus aureus</name>
    <dbReference type="NCBI Taxonomy" id="1280"/>
    <lineage>
        <taxon>Bacteria</taxon>
        <taxon>Bacillati</taxon>
        <taxon>Bacillota</taxon>
        <taxon>Bacilli</taxon>
        <taxon>Bacillales</taxon>
        <taxon>Staphylococcaceae</taxon>
        <taxon>Staphylococcus</taxon>
    </lineage>
</organism>
<dbReference type="AlphaFoldDB" id="A0A2I7Y9C2"/>
<comment type="caution">
    <text evidence="4">The sequence shown here is derived from an EMBL/GenBank/DDBJ whole genome shotgun (WGS) entry which is preliminary data.</text>
</comment>